<comment type="caution">
    <text evidence="1">The sequence shown here is derived from an EMBL/GenBank/DDBJ whole genome shotgun (WGS) entry which is preliminary data.</text>
</comment>
<reference evidence="1 2" key="1">
    <citation type="submission" date="2021-05" db="EMBL/GenBank/DDBJ databases">
        <title>Genome Assembly of Synthetic Allotetraploid Brassica napus Reveals Homoeologous Exchanges between Subgenomes.</title>
        <authorList>
            <person name="Davis J.T."/>
        </authorList>
    </citation>
    <scope>NUCLEOTIDE SEQUENCE [LARGE SCALE GENOMIC DNA]</scope>
    <source>
        <strain evidence="2">cv. Da-Ae</strain>
        <tissue evidence="1">Seedling</tissue>
    </source>
</reference>
<accession>A0ABQ7Y7H3</accession>
<dbReference type="EMBL" id="JAGKQM010000018">
    <property type="protein sequence ID" value="KAH0864124.1"/>
    <property type="molecule type" value="Genomic_DNA"/>
</dbReference>
<evidence type="ECO:0000313" key="2">
    <source>
        <dbReference type="Proteomes" id="UP000824890"/>
    </source>
</evidence>
<name>A0ABQ7Y7H3_BRANA</name>
<organism evidence="1 2">
    <name type="scientific">Brassica napus</name>
    <name type="common">Rape</name>
    <dbReference type="NCBI Taxonomy" id="3708"/>
    <lineage>
        <taxon>Eukaryota</taxon>
        <taxon>Viridiplantae</taxon>
        <taxon>Streptophyta</taxon>
        <taxon>Embryophyta</taxon>
        <taxon>Tracheophyta</taxon>
        <taxon>Spermatophyta</taxon>
        <taxon>Magnoliopsida</taxon>
        <taxon>eudicotyledons</taxon>
        <taxon>Gunneridae</taxon>
        <taxon>Pentapetalae</taxon>
        <taxon>rosids</taxon>
        <taxon>malvids</taxon>
        <taxon>Brassicales</taxon>
        <taxon>Brassicaceae</taxon>
        <taxon>Brassiceae</taxon>
        <taxon>Brassica</taxon>
    </lineage>
</organism>
<proteinExistence type="predicted"/>
<evidence type="ECO:0000313" key="1">
    <source>
        <dbReference type="EMBL" id="KAH0864124.1"/>
    </source>
</evidence>
<dbReference type="Proteomes" id="UP000824890">
    <property type="component" value="Unassembled WGS sequence"/>
</dbReference>
<sequence length="127" mass="14440">RFFLNATSAIHFYFNNESGKSYLERTCGIGKGSTSGPTKYGGVKKIEKRLLIFSHSFAYESHRSTRPTGLGPSKMLKGDCWVNFNLLFKHISLQLHYKITEFHSCILNNKSTTNVLPSIFLRSSWSI</sequence>
<keyword evidence="2" id="KW-1185">Reference proteome</keyword>
<gene>
    <name evidence="1" type="ORF">HID58_081335</name>
</gene>
<feature type="non-terminal residue" evidence="1">
    <location>
        <position position="1"/>
    </location>
</feature>
<protein>
    <submittedName>
        <fullName evidence="1">Uncharacterized protein</fullName>
    </submittedName>
</protein>